<organism evidence="6 7">
    <name type="scientific">Teredinibacter turnerae (strain ATCC 39867 / T7901)</name>
    <dbReference type="NCBI Taxonomy" id="377629"/>
    <lineage>
        <taxon>Bacteria</taxon>
        <taxon>Pseudomonadati</taxon>
        <taxon>Pseudomonadota</taxon>
        <taxon>Gammaproteobacteria</taxon>
        <taxon>Cellvibrionales</taxon>
        <taxon>Cellvibrionaceae</taxon>
        <taxon>Teredinibacter</taxon>
    </lineage>
</organism>
<dbReference type="InterPro" id="IPR018060">
    <property type="entry name" value="HTH_AraC"/>
</dbReference>
<keyword evidence="4" id="KW-0812">Transmembrane</keyword>
<dbReference type="Proteomes" id="UP000009080">
    <property type="component" value="Chromosome"/>
</dbReference>
<dbReference type="Pfam" id="PF12833">
    <property type="entry name" value="HTH_18"/>
    <property type="match status" value="1"/>
</dbReference>
<feature type="transmembrane region" description="Helical" evidence="4">
    <location>
        <begin position="149"/>
        <end position="172"/>
    </location>
</feature>
<keyword evidence="4" id="KW-1133">Transmembrane helix</keyword>
<dbReference type="RefSeq" id="WP_015817640.1">
    <property type="nucleotide sequence ID" value="NC_012997.1"/>
</dbReference>
<feature type="transmembrane region" description="Helical" evidence="4">
    <location>
        <begin position="224"/>
        <end position="241"/>
    </location>
</feature>
<evidence type="ECO:0000256" key="1">
    <source>
        <dbReference type="ARBA" id="ARBA00023015"/>
    </source>
</evidence>
<sequence length="389" mass="44132">MKSLLFNIHDLILILSISAFCLIAIRQVADNSDNKPARRLWLGFWTLNVLACGYTLLFWSDALRRPAFDAAPYVFCVLGTTSLLTGPALLLSLIQSSTNAGRFLWRHLAHLLPFAVSISYLYIVCFRFDSDTQRFLFLELHLYQQAHTYYFTFVSLTKLLPVIYALAAVIWLSNNNTLSEKAGYSATRQQRYARLYVGFLFLWSWGAVTHFIGRHFPSNFPDLMGIVGNYLTLFLALTILLDKDLCSGANATKATNIQNPDPGKSTIKTAIEKAVLTDQIYLNPQLNLERFAEYTKLNSRDISAVINQEFEKNFHEFINTYRVEAAKIKLRDDTCKHQSISEIGAASGFNSTATFNRLFKKLVQVTPSDYRKSNEKTDRGCTFNISSAK</sequence>
<dbReference type="OrthoDB" id="6866685at2"/>
<dbReference type="InterPro" id="IPR018062">
    <property type="entry name" value="HTH_AraC-typ_CS"/>
</dbReference>
<evidence type="ECO:0000259" key="5">
    <source>
        <dbReference type="PROSITE" id="PS01124"/>
    </source>
</evidence>
<dbReference type="GO" id="GO:0003700">
    <property type="term" value="F:DNA-binding transcription factor activity"/>
    <property type="evidence" value="ECO:0007669"/>
    <property type="project" value="InterPro"/>
</dbReference>
<dbReference type="KEGG" id="ttu:TERTU_3254"/>
<feature type="domain" description="HTH araC/xylS-type" evidence="5">
    <location>
        <begin position="265"/>
        <end position="373"/>
    </location>
</feature>
<keyword evidence="1" id="KW-0805">Transcription regulation</keyword>
<keyword evidence="4" id="KW-0472">Membrane</keyword>
<dbReference type="Gene3D" id="1.10.10.60">
    <property type="entry name" value="Homeodomain-like"/>
    <property type="match status" value="1"/>
</dbReference>
<keyword evidence="7" id="KW-1185">Reference proteome</keyword>
<evidence type="ECO:0000313" key="7">
    <source>
        <dbReference type="Proteomes" id="UP000009080"/>
    </source>
</evidence>
<keyword evidence="3" id="KW-0804">Transcription</keyword>
<dbReference type="PROSITE" id="PS01124">
    <property type="entry name" value="HTH_ARAC_FAMILY_2"/>
    <property type="match status" value="1"/>
</dbReference>
<dbReference type="SUPFAM" id="SSF46689">
    <property type="entry name" value="Homeodomain-like"/>
    <property type="match status" value="1"/>
</dbReference>
<feature type="transmembrane region" description="Helical" evidence="4">
    <location>
        <begin position="193"/>
        <end position="212"/>
    </location>
</feature>
<dbReference type="STRING" id="377629.TERTU_3254"/>
<name>C5BPZ4_TERTT</name>
<dbReference type="SMART" id="SM00342">
    <property type="entry name" value="HTH_ARAC"/>
    <property type="match status" value="1"/>
</dbReference>
<dbReference type="eggNOG" id="COG2207">
    <property type="taxonomic scope" value="Bacteria"/>
</dbReference>
<feature type="transmembrane region" description="Helical" evidence="4">
    <location>
        <begin position="71"/>
        <end position="96"/>
    </location>
</feature>
<dbReference type="PANTHER" id="PTHR43280">
    <property type="entry name" value="ARAC-FAMILY TRANSCRIPTIONAL REGULATOR"/>
    <property type="match status" value="1"/>
</dbReference>
<dbReference type="GO" id="GO:0043565">
    <property type="term" value="F:sequence-specific DNA binding"/>
    <property type="evidence" value="ECO:0007669"/>
    <property type="project" value="InterPro"/>
</dbReference>
<feature type="transmembrane region" description="Helical" evidence="4">
    <location>
        <begin position="108"/>
        <end position="129"/>
    </location>
</feature>
<evidence type="ECO:0000256" key="3">
    <source>
        <dbReference type="ARBA" id="ARBA00023163"/>
    </source>
</evidence>
<dbReference type="InterPro" id="IPR009057">
    <property type="entry name" value="Homeodomain-like_sf"/>
</dbReference>
<evidence type="ECO:0000313" key="6">
    <source>
        <dbReference type="EMBL" id="ACR11528.1"/>
    </source>
</evidence>
<feature type="transmembrane region" description="Helical" evidence="4">
    <location>
        <begin position="6"/>
        <end position="28"/>
    </location>
</feature>
<feature type="transmembrane region" description="Helical" evidence="4">
    <location>
        <begin position="40"/>
        <end position="59"/>
    </location>
</feature>
<reference evidence="6 7" key="1">
    <citation type="journal article" date="2009" name="PLoS ONE">
        <title>The complete genome of Teredinibacter turnerae T7901: an intracellular endosymbiont of marine wood-boring bivalves (shipworms).</title>
        <authorList>
            <person name="Yang J.C."/>
            <person name="Madupu R."/>
            <person name="Durkin A.S."/>
            <person name="Ekborg N.A."/>
            <person name="Pedamallu C.S."/>
            <person name="Hostetler J.B."/>
            <person name="Radune D."/>
            <person name="Toms B.S."/>
            <person name="Henrissat B."/>
            <person name="Coutinho P.M."/>
            <person name="Schwarz S."/>
            <person name="Field L."/>
            <person name="Trindade-Silva A.E."/>
            <person name="Soares C.A.G."/>
            <person name="Elshahawi S."/>
            <person name="Hanora A."/>
            <person name="Schmidt E.W."/>
            <person name="Haygood M.G."/>
            <person name="Posfai J."/>
            <person name="Benner J."/>
            <person name="Madinger C."/>
            <person name="Nove J."/>
            <person name="Anton B."/>
            <person name="Chaudhary K."/>
            <person name="Foster J."/>
            <person name="Holman A."/>
            <person name="Kumar S."/>
            <person name="Lessard P.A."/>
            <person name="Luyten Y.A."/>
            <person name="Slatko B."/>
            <person name="Wood N."/>
            <person name="Wu B."/>
            <person name="Teplitski M."/>
            <person name="Mougous J.D."/>
            <person name="Ward N."/>
            <person name="Eisen J.A."/>
            <person name="Badger J.H."/>
            <person name="Distel D.L."/>
        </authorList>
    </citation>
    <scope>NUCLEOTIDE SEQUENCE [LARGE SCALE GENOMIC DNA]</scope>
    <source>
        <strain evidence="7">ATCC 39867 / T7901</strain>
    </source>
</reference>
<dbReference type="PRINTS" id="PR00032">
    <property type="entry name" value="HTHARAC"/>
</dbReference>
<dbReference type="EMBL" id="CP001614">
    <property type="protein sequence ID" value="ACR11528.1"/>
    <property type="molecule type" value="Genomic_DNA"/>
</dbReference>
<dbReference type="PANTHER" id="PTHR43280:SF2">
    <property type="entry name" value="HTH-TYPE TRANSCRIPTIONAL REGULATOR EXSA"/>
    <property type="match status" value="1"/>
</dbReference>
<evidence type="ECO:0000256" key="2">
    <source>
        <dbReference type="ARBA" id="ARBA00023125"/>
    </source>
</evidence>
<dbReference type="AlphaFoldDB" id="C5BPZ4"/>
<protein>
    <submittedName>
        <fullName evidence="6">Transcriptional regulator, AraC family</fullName>
    </submittedName>
</protein>
<gene>
    <name evidence="6" type="ordered locus">TERTU_3254</name>
</gene>
<dbReference type="InterPro" id="IPR020449">
    <property type="entry name" value="Tscrpt_reg_AraC-type_HTH"/>
</dbReference>
<proteinExistence type="predicted"/>
<accession>C5BPZ4</accession>
<evidence type="ECO:0000256" key="4">
    <source>
        <dbReference type="SAM" id="Phobius"/>
    </source>
</evidence>
<dbReference type="HOGENOM" id="CLU_041408_2_0_6"/>
<keyword evidence="2" id="KW-0238">DNA-binding</keyword>
<dbReference type="PROSITE" id="PS00041">
    <property type="entry name" value="HTH_ARAC_FAMILY_1"/>
    <property type="match status" value="1"/>
</dbReference>